<dbReference type="Proteomes" id="UP001302249">
    <property type="component" value="Chromosome"/>
</dbReference>
<protein>
    <recommendedName>
        <fullName evidence="4">Transposase</fullName>
    </recommendedName>
</protein>
<evidence type="ECO:0000313" key="3">
    <source>
        <dbReference type="Proteomes" id="UP001302249"/>
    </source>
</evidence>
<organism evidence="2 3">
    <name type="scientific">Stakelama saccharophila</name>
    <dbReference type="NCBI Taxonomy" id="3075605"/>
    <lineage>
        <taxon>Bacteria</taxon>
        <taxon>Pseudomonadati</taxon>
        <taxon>Pseudomonadota</taxon>
        <taxon>Alphaproteobacteria</taxon>
        <taxon>Sphingomonadales</taxon>
        <taxon>Sphingomonadaceae</taxon>
        <taxon>Stakelama</taxon>
    </lineage>
</organism>
<accession>A0ABZ0BFF2</accession>
<name>A0ABZ0BFF2_9SPHN</name>
<keyword evidence="3" id="KW-1185">Reference proteome</keyword>
<evidence type="ECO:0008006" key="4">
    <source>
        <dbReference type="Google" id="ProtNLM"/>
    </source>
</evidence>
<dbReference type="RefSeq" id="WP_313918572.1">
    <property type="nucleotide sequence ID" value="NZ_CP135076.1"/>
</dbReference>
<sequence>MFEHVGFTHRRTKDSSGLLDDRGVGNDIDDPPQPVANGMVEREGETGQRLAAPGRYGHRE</sequence>
<reference evidence="2 3" key="1">
    <citation type="submission" date="2023-09" db="EMBL/GenBank/DDBJ databases">
        <authorList>
            <person name="Rey-Velasco X."/>
        </authorList>
    </citation>
    <scope>NUCLEOTIDE SEQUENCE [LARGE SCALE GENOMIC DNA]</scope>
    <source>
        <strain evidence="2 3">W311</strain>
    </source>
</reference>
<proteinExistence type="predicted"/>
<gene>
    <name evidence="2" type="ORF">RPR59_14635</name>
</gene>
<dbReference type="EMBL" id="CP135076">
    <property type="protein sequence ID" value="WNO55224.1"/>
    <property type="molecule type" value="Genomic_DNA"/>
</dbReference>
<evidence type="ECO:0000313" key="2">
    <source>
        <dbReference type="EMBL" id="WNO55224.1"/>
    </source>
</evidence>
<evidence type="ECO:0000256" key="1">
    <source>
        <dbReference type="SAM" id="MobiDB-lite"/>
    </source>
</evidence>
<feature type="region of interest" description="Disordered" evidence="1">
    <location>
        <begin position="1"/>
        <end position="60"/>
    </location>
</feature>